<proteinExistence type="predicted"/>
<dbReference type="Gene3D" id="1.20.1280.50">
    <property type="match status" value="1"/>
</dbReference>
<organism evidence="3 4">
    <name type="scientific">Golovinomyces cichoracearum</name>
    <dbReference type="NCBI Taxonomy" id="62708"/>
    <lineage>
        <taxon>Eukaryota</taxon>
        <taxon>Fungi</taxon>
        <taxon>Dikarya</taxon>
        <taxon>Ascomycota</taxon>
        <taxon>Pezizomycotina</taxon>
        <taxon>Leotiomycetes</taxon>
        <taxon>Erysiphales</taxon>
        <taxon>Erysiphaceae</taxon>
        <taxon>Golovinomyces</taxon>
    </lineage>
</organism>
<dbReference type="SUPFAM" id="SSF50978">
    <property type="entry name" value="WD40 repeat-like"/>
    <property type="match status" value="1"/>
</dbReference>
<evidence type="ECO:0000313" key="4">
    <source>
        <dbReference type="Proteomes" id="UP000285326"/>
    </source>
</evidence>
<dbReference type="InterPro" id="IPR001810">
    <property type="entry name" value="F-box_dom"/>
</dbReference>
<reference evidence="3 4" key="1">
    <citation type="journal article" date="2018" name="BMC Genomics">
        <title>Comparative genome analyses reveal sequence features reflecting distinct modes of host-adaptation between dicot and monocot powdery mildew.</title>
        <authorList>
            <person name="Wu Y."/>
            <person name="Ma X."/>
            <person name="Pan Z."/>
            <person name="Kale S.D."/>
            <person name="Song Y."/>
            <person name="King H."/>
            <person name="Zhang Q."/>
            <person name="Presley C."/>
            <person name="Deng X."/>
            <person name="Wei C.I."/>
            <person name="Xiao S."/>
        </authorList>
    </citation>
    <scope>NUCLEOTIDE SEQUENCE [LARGE SCALE GENOMIC DNA]</scope>
    <source>
        <strain evidence="3">UMSG1</strain>
    </source>
</reference>
<dbReference type="SMART" id="SM00256">
    <property type="entry name" value="FBOX"/>
    <property type="match status" value="1"/>
</dbReference>
<evidence type="ECO:0000256" key="1">
    <source>
        <dbReference type="SAM" id="MobiDB-lite"/>
    </source>
</evidence>
<dbReference type="InterPro" id="IPR036047">
    <property type="entry name" value="F-box-like_dom_sf"/>
</dbReference>
<dbReference type="AlphaFoldDB" id="A0A420IMY5"/>
<dbReference type="CDD" id="cd09917">
    <property type="entry name" value="F-box_SF"/>
    <property type="match status" value="1"/>
</dbReference>
<dbReference type="SUPFAM" id="SSF81383">
    <property type="entry name" value="F-box domain"/>
    <property type="match status" value="1"/>
</dbReference>
<dbReference type="Proteomes" id="UP000285326">
    <property type="component" value="Unassembled WGS sequence"/>
</dbReference>
<dbReference type="EMBL" id="MCBS01023094">
    <property type="protein sequence ID" value="RKF75918.1"/>
    <property type="molecule type" value="Genomic_DNA"/>
</dbReference>
<dbReference type="GO" id="GO:0008540">
    <property type="term" value="C:proteasome regulatory particle, base subcomplex"/>
    <property type="evidence" value="ECO:0007669"/>
    <property type="project" value="TreeGrafter"/>
</dbReference>
<protein>
    <submittedName>
        <fullName evidence="3">Putative f-box and wd domain-containing protein</fullName>
    </submittedName>
</protein>
<feature type="region of interest" description="Disordered" evidence="1">
    <location>
        <begin position="920"/>
        <end position="944"/>
    </location>
</feature>
<evidence type="ECO:0000313" key="3">
    <source>
        <dbReference type="EMBL" id="RKF75918.1"/>
    </source>
</evidence>
<dbReference type="InterPro" id="IPR027040">
    <property type="entry name" value="PSMD4"/>
</dbReference>
<dbReference type="GO" id="GO:0005634">
    <property type="term" value="C:nucleus"/>
    <property type="evidence" value="ECO:0007669"/>
    <property type="project" value="TreeGrafter"/>
</dbReference>
<feature type="domain" description="F-box" evidence="2">
    <location>
        <begin position="124"/>
        <end position="170"/>
    </location>
</feature>
<dbReference type="Pfam" id="PF12937">
    <property type="entry name" value="F-box-like"/>
    <property type="match status" value="1"/>
</dbReference>
<dbReference type="PANTHER" id="PTHR10223:SF2">
    <property type="entry name" value="F-BOX AND WD DOMAIN PROTEIN (AFU_ORTHOLOGUE AFUA_6G11400)"/>
    <property type="match status" value="1"/>
</dbReference>
<name>A0A420IMY5_9PEZI</name>
<dbReference type="InterPro" id="IPR036322">
    <property type="entry name" value="WD40_repeat_dom_sf"/>
</dbReference>
<dbReference type="GO" id="GO:0005829">
    <property type="term" value="C:cytosol"/>
    <property type="evidence" value="ECO:0007669"/>
    <property type="project" value="TreeGrafter"/>
</dbReference>
<gene>
    <name evidence="3" type="ORF">GcM1_230002</name>
</gene>
<dbReference type="GO" id="GO:0043161">
    <property type="term" value="P:proteasome-mediated ubiquitin-dependent protein catabolic process"/>
    <property type="evidence" value="ECO:0007669"/>
    <property type="project" value="TreeGrafter"/>
</dbReference>
<dbReference type="PROSITE" id="PS50181">
    <property type="entry name" value="FBOX"/>
    <property type="match status" value="1"/>
</dbReference>
<feature type="compositionally biased region" description="Basic and acidic residues" evidence="1">
    <location>
        <begin position="238"/>
        <end position="250"/>
    </location>
</feature>
<dbReference type="PANTHER" id="PTHR10223">
    <property type="entry name" value="26S PROTEASOME NON-ATPASE REGULATORY SUBUNIT 4"/>
    <property type="match status" value="1"/>
</dbReference>
<feature type="region of interest" description="Disordered" evidence="1">
    <location>
        <begin position="230"/>
        <end position="250"/>
    </location>
</feature>
<evidence type="ECO:0000259" key="2">
    <source>
        <dbReference type="PROSITE" id="PS50181"/>
    </source>
</evidence>
<dbReference type="GO" id="GO:0031593">
    <property type="term" value="F:polyubiquitin modification-dependent protein binding"/>
    <property type="evidence" value="ECO:0007669"/>
    <property type="project" value="TreeGrafter"/>
</dbReference>
<comment type="caution">
    <text evidence="3">The sequence shown here is derived from an EMBL/GenBank/DDBJ whole genome shotgun (WGS) entry which is preliminary data.</text>
</comment>
<sequence length="1079" mass="121284">MQSKPIKTSHNTSNISLPHQLANFNHGNFNQKLKSDNVLLSLEEESCRSKYLEALYDDDGSCSENAILQTQPNDILQDTEIISNSSSIPTKSEHESLILTYLEEFNENSEASKETKSQNRQNGTATLSEVPNEILTQILSFLPESSIITTSLVSKKFNKLVTTSHVWRTAFFRVFRGPCIHRNVEKDLLNTLENREEYNTEPLLFNRLSRQGSWRREYILRTRLLRSLGRGKPAQKKSNKENVSSRKSDAKNINPVITYDSHLSAPISHIHAKFDNGTKPPSIIHGSNELSTVTISDPTNGKIGKWRASELPGMFPSTDAWTDQLPYGMGDGPVLIPNSMDVSQLYGVIFGEGIPGGKTYYQSSNEMRGRYLTQASDFTDLENGIPKIPEIIDGASAVWIAKSHSVPSMTDELIGMLRGSTMGIVSAYATGLETHAKCIPKGLVTAKWVLSPGVPIIAFDVDDCYNAERKACGRVWAVALNALGEVFYLNQTPSHVSLETTSEVNKFERLAWSIGRTVHWHTINVSRRIARNISNRELENNLGYSPRSSSNDLNLSKAQIRDETMEIESFFRYTPAHFREIYESWDMRRRLHVDFAGDDGNGAGEAIVVIKCGDSSGHGAEVRRMTRIRRKRKFFERDNICQESGPHLSTETTACSIDQSMDAPQGLPLKDTSFLTFSDINLLHKRDKISNSGFSSSSFRFGDRSEEGKLHEEWQNTIFTMKDHFKSQITCSAIDMSTFALSTINEDPISTANDELFDDTSKKVMGKSSSFPGHRARFLVVGTKIGSLIIWNMRGLRSSDVSIVNELHPVRKIFTDSPEISCIAVTALYIVHGGNDGLVQAWNTLASASQPVRTLHSRFSSKFRRRLPQNVATLFDIGANFKAAGTIILDPDPTRLRGIVSIGSQLRYWSYSSSVSDEFPRKRHRRQPLDRGMSARSDRFSSSGRGAIRDHITTEYEDLKKEEIWKSNQTKHLSNRFGVGMFGLTEEEAILYAELVSAEDFEKKSDQRRWTDSQSVGSNEASESLLSRNIPITFDSQDTCITPDDYEQQISEAIRLSLLESKSEQEKLKYLSKDEKLIW</sequence>
<accession>A0A420IMY5</accession>